<proteinExistence type="predicted"/>
<dbReference type="Proteomes" id="UP000590740">
    <property type="component" value="Unassembled WGS sequence"/>
</dbReference>
<dbReference type="Gene3D" id="3.30.70.100">
    <property type="match status" value="1"/>
</dbReference>
<dbReference type="InterPro" id="IPR006121">
    <property type="entry name" value="HMA_dom"/>
</dbReference>
<keyword evidence="1" id="KW-0732">Signal</keyword>
<evidence type="ECO:0000256" key="1">
    <source>
        <dbReference type="SAM" id="SignalP"/>
    </source>
</evidence>
<keyword evidence="3" id="KW-1185">Reference proteome</keyword>
<dbReference type="CDD" id="cd00371">
    <property type="entry name" value="HMA"/>
    <property type="match status" value="1"/>
</dbReference>
<protein>
    <submittedName>
        <fullName evidence="2">Copper chaperone CopZ</fullName>
    </submittedName>
</protein>
<dbReference type="EMBL" id="JACHIG010000002">
    <property type="protein sequence ID" value="MBB5031548.1"/>
    <property type="molecule type" value="Genomic_DNA"/>
</dbReference>
<name>A0A7W8DIX8_9BACT</name>
<dbReference type="InterPro" id="IPR036163">
    <property type="entry name" value="HMA_dom_sf"/>
</dbReference>
<dbReference type="AlphaFoldDB" id="A0A7W8DIX8"/>
<reference evidence="2 3" key="1">
    <citation type="submission" date="2020-08" db="EMBL/GenBank/DDBJ databases">
        <title>Genomic Encyclopedia of Type Strains, Phase IV (KMG-IV): sequencing the most valuable type-strain genomes for metagenomic binning, comparative biology and taxonomic classification.</title>
        <authorList>
            <person name="Goeker M."/>
        </authorList>
    </citation>
    <scope>NUCLEOTIDE SEQUENCE [LARGE SCALE GENOMIC DNA]</scope>
    <source>
        <strain evidence="2 3">DSM 12252</strain>
    </source>
</reference>
<sequence>MKKLLLVPAALFCLLLNQSDAGDAPFCYQGEVAGVVCNVCATNVKTALLKLDGVQDVKITLNKEGGNPRLTILSQSPALTREMAVKALGKAAEHYDIRSLEKTSKR</sequence>
<dbReference type="GO" id="GO:0046872">
    <property type="term" value="F:metal ion binding"/>
    <property type="evidence" value="ECO:0007669"/>
    <property type="project" value="InterPro"/>
</dbReference>
<organism evidence="2 3">
    <name type="scientific">Prosthecobacter vanneervenii</name>
    <dbReference type="NCBI Taxonomy" id="48466"/>
    <lineage>
        <taxon>Bacteria</taxon>
        <taxon>Pseudomonadati</taxon>
        <taxon>Verrucomicrobiota</taxon>
        <taxon>Verrucomicrobiia</taxon>
        <taxon>Verrucomicrobiales</taxon>
        <taxon>Verrucomicrobiaceae</taxon>
        <taxon>Prosthecobacter</taxon>
    </lineage>
</organism>
<feature type="signal peptide" evidence="1">
    <location>
        <begin position="1"/>
        <end position="21"/>
    </location>
</feature>
<dbReference type="SUPFAM" id="SSF55008">
    <property type="entry name" value="HMA, heavy metal-associated domain"/>
    <property type="match status" value="1"/>
</dbReference>
<accession>A0A7W8DIX8</accession>
<evidence type="ECO:0000313" key="2">
    <source>
        <dbReference type="EMBL" id="MBB5031548.1"/>
    </source>
</evidence>
<gene>
    <name evidence="2" type="ORF">HNQ65_001116</name>
</gene>
<comment type="caution">
    <text evidence="2">The sequence shown here is derived from an EMBL/GenBank/DDBJ whole genome shotgun (WGS) entry which is preliminary data.</text>
</comment>
<feature type="chain" id="PRO_5031172253" evidence="1">
    <location>
        <begin position="22"/>
        <end position="106"/>
    </location>
</feature>
<dbReference type="RefSeq" id="WP_184338493.1">
    <property type="nucleotide sequence ID" value="NZ_JACHIG010000002.1"/>
</dbReference>
<evidence type="ECO:0000313" key="3">
    <source>
        <dbReference type="Proteomes" id="UP000590740"/>
    </source>
</evidence>